<evidence type="ECO:0000256" key="4">
    <source>
        <dbReference type="SAM" id="Coils"/>
    </source>
</evidence>
<name>A0A834L2C4_ORYME</name>
<dbReference type="InterPro" id="IPR002957">
    <property type="entry name" value="Keratin_I"/>
</dbReference>
<dbReference type="Gene3D" id="1.20.5.500">
    <property type="entry name" value="Single helix bin"/>
    <property type="match status" value="1"/>
</dbReference>
<evidence type="ECO:0000313" key="7">
    <source>
        <dbReference type="Proteomes" id="UP000646548"/>
    </source>
</evidence>
<comment type="caution">
    <text evidence="6">The sequence shown here is derived from an EMBL/GenBank/DDBJ whole genome shotgun (WGS) entry which is preliminary data.</text>
</comment>
<evidence type="ECO:0000256" key="3">
    <source>
        <dbReference type="ARBA" id="ARBA00023054"/>
    </source>
</evidence>
<organism evidence="6 7">
    <name type="scientific">Oryzias melastigma</name>
    <name type="common">Marine medaka</name>
    <dbReference type="NCBI Taxonomy" id="30732"/>
    <lineage>
        <taxon>Eukaryota</taxon>
        <taxon>Metazoa</taxon>
        <taxon>Chordata</taxon>
        <taxon>Craniata</taxon>
        <taxon>Vertebrata</taxon>
        <taxon>Euteleostomi</taxon>
        <taxon>Actinopterygii</taxon>
        <taxon>Neopterygii</taxon>
        <taxon>Teleostei</taxon>
        <taxon>Neoteleostei</taxon>
        <taxon>Acanthomorphata</taxon>
        <taxon>Ovalentaria</taxon>
        <taxon>Atherinomorphae</taxon>
        <taxon>Beloniformes</taxon>
        <taxon>Adrianichthyidae</taxon>
        <taxon>Oryziinae</taxon>
        <taxon>Oryzias</taxon>
    </lineage>
</organism>
<dbReference type="SMART" id="SM01391">
    <property type="entry name" value="Filament"/>
    <property type="match status" value="1"/>
</dbReference>
<dbReference type="AlphaFoldDB" id="A0A834L2C4"/>
<keyword evidence="2" id="KW-0403">Intermediate filament</keyword>
<dbReference type="Proteomes" id="UP000646548">
    <property type="component" value="Unassembled WGS sequence"/>
</dbReference>
<keyword evidence="3 4" id="KW-0175">Coiled coil</keyword>
<dbReference type="PROSITE" id="PS51842">
    <property type="entry name" value="IF_ROD_2"/>
    <property type="match status" value="1"/>
</dbReference>
<dbReference type="Pfam" id="PF00038">
    <property type="entry name" value="Filament"/>
    <property type="match status" value="1"/>
</dbReference>
<protein>
    <submittedName>
        <fullName evidence="6">Keratin, type I cytoskeletal 13</fullName>
    </submittedName>
</protein>
<dbReference type="GO" id="GO:0005882">
    <property type="term" value="C:intermediate filament"/>
    <property type="evidence" value="ECO:0007669"/>
    <property type="project" value="UniProtKB-KW"/>
</dbReference>
<keyword evidence="1" id="KW-0416">Keratin</keyword>
<feature type="coiled-coil region" evidence="4">
    <location>
        <begin position="316"/>
        <end position="548"/>
    </location>
</feature>
<dbReference type="Gene3D" id="1.20.5.1160">
    <property type="entry name" value="Vasodilator-stimulated phosphoprotein"/>
    <property type="match status" value="1"/>
</dbReference>
<dbReference type="PANTHER" id="PTHR23239:SF347">
    <property type="entry name" value="KERATIN 93-RELATED"/>
    <property type="match status" value="1"/>
</dbReference>
<dbReference type="FunFam" id="1.20.5.500:FF:000001">
    <property type="entry name" value="Type II keratin 23"/>
    <property type="match status" value="1"/>
</dbReference>
<evidence type="ECO:0000256" key="2">
    <source>
        <dbReference type="ARBA" id="ARBA00022754"/>
    </source>
</evidence>
<dbReference type="GO" id="GO:0005198">
    <property type="term" value="F:structural molecule activity"/>
    <property type="evidence" value="ECO:0007669"/>
    <property type="project" value="InterPro"/>
</dbReference>
<accession>A0A834L2C4</accession>
<dbReference type="PRINTS" id="PR01248">
    <property type="entry name" value="TYPE1KERATIN"/>
</dbReference>
<evidence type="ECO:0000256" key="1">
    <source>
        <dbReference type="ARBA" id="ARBA00022744"/>
    </source>
</evidence>
<feature type="domain" description="IF rod" evidence="5">
    <location>
        <begin position="312"/>
        <end position="575"/>
    </location>
</feature>
<reference evidence="6" key="1">
    <citation type="journal article" name="BMC Genomics">
        <title>Long-read sequencing and de novo genome assembly of marine medaka (Oryzias melastigma).</title>
        <authorList>
            <person name="Liang P."/>
            <person name="Saqib H.S.A."/>
            <person name="Ni X."/>
            <person name="Shen Y."/>
        </authorList>
    </citation>
    <scope>NUCLEOTIDE SEQUENCE</scope>
    <source>
        <strain evidence="6">Bigg-433</strain>
    </source>
</reference>
<gene>
    <name evidence="6" type="ORF">FQA47_001425</name>
</gene>
<dbReference type="FunFam" id="1.20.5.1160:FF:000002">
    <property type="entry name" value="Type I keratin 10"/>
    <property type="match status" value="1"/>
</dbReference>
<evidence type="ECO:0000259" key="5">
    <source>
        <dbReference type="PROSITE" id="PS51842"/>
    </source>
</evidence>
<sequence length="575" mass="63560">MEEAEFRSFISSEGLLSQELRQRPHHPWFKPDHGVLGAGPHMGLAQNQNLPPPQLWFMSECVGPWPSQAEQDGIMSVEGCGMFAGGSAPHVRRGLAGESPGRHRGNKRARTPIHFVPDQLHEISLGHWAVAATPSLNLQGDAMEKGLFGVKGVSSRSPGGIQQRLYTSSLMKGYANNCDLRFTPTVRSIQNLPAQASEDSTVSHLLIKDAVMKKTPQTAVPPSVCRLQSGTKSATMYPRSIASGPGLTITRQSRSYTSSAAPHKAHSVSGLSFMGGPRISSSSARVLSSSYGMGGGFDLSSAMDQSSVHLNEKATMQNLNDRLATYLEKVRSLEAANAKLEKQIREYYEQKGPAAQRDYSNYWAIINDLKDKINAATVQNANILLQIDNSKLAADDFKTKFEHELMMRQSVEADIANLRRLLDQTTLTKADLEMQIEGLQDELAYLKKNHEEELAAMRSQLTGTVNVEVDAAPQQDLNKVLDEIRAQYEAIADKHRREQEAWFNEKSAALSKEVAVSTETIQTSKTEISDLRRTLQGLEIELQSQLSMVKTNVCFTIFPYMTKNPHITPEQRARS</sequence>
<evidence type="ECO:0000313" key="6">
    <source>
        <dbReference type="EMBL" id="KAF6739076.1"/>
    </source>
</evidence>
<dbReference type="SUPFAM" id="SSF64593">
    <property type="entry name" value="Intermediate filament protein, coiled coil region"/>
    <property type="match status" value="1"/>
</dbReference>
<dbReference type="InterPro" id="IPR039008">
    <property type="entry name" value="IF_rod_dom"/>
</dbReference>
<dbReference type="PANTHER" id="PTHR23239">
    <property type="entry name" value="INTERMEDIATE FILAMENT"/>
    <property type="match status" value="1"/>
</dbReference>
<proteinExistence type="predicted"/>
<dbReference type="EMBL" id="WKFB01000015">
    <property type="protein sequence ID" value="KAF6739076.1"/>
    <property type="molecule type" value="Genomic_DNA"/>
</dbReference>